<evidence type="ECO:0000256" key="2">
    <source>
        <dbReference type="SAM" id="Phobius"/>
    </source>
</evidence>
<reference evidence="5 6" key="3">
    <citation type="journal article" date="2013" name="Genome Biol.">
        <title>Assembly of a phased diploid Candida albicans genome facilitates allele-specific measurements and provides a simple model for repeat and indel structure.</title>
        <authorList>
            <person name="Muzzey D."/>
            <person name="Schwartz K."/>
            <person name="Weissman J.S."/>
            <person name="Sherlock G."/>
        </authorList>
    </citation>
    <scope>NUCLEOTIDE SEQUENCE [LARGE SCALE GENOMIC DNA]</scope>
    <source>
        <strain evidence="6">SC5314 / ATCC MYA-2876</strain>
    </source>
</reference>
<feature type="domain" description="DUF3533" evidence="3">
    <location>
        <begin position="117"/>
        <end position="520"/>
    </location>
</feature>
<gene>
    <name evidence="4 5" type="primary">SNG4</name>
    <name evidence="5" type="ordered locus">CAALFM_C703440WA</name>
    <name evidence="4" type="ordered locus">orf19.8912</name>
</gene>
<dbReference type="InterPro" id="IPR053001">
    <property type="entry name" value="MNNG_permease-like"/>
</dbReference>
<protein>
    <submittedName>
        <fullName evidence="5">Sng4p</fullName>
    </submittedName>
</protein>
<dbReference type="Pfam" id="PF12051">
    <property type="entry name" value="DUF3533"/>
    <property type="match status" value="1"/>
</dbReference>
<feature type="transmembrane region" description="Helical" evidence="2">
    <location>
        <begin position="114"/>
        <end position="133"/>
    </location>
</feature>
<dbReference type="GO" id="GO:0016020">
    <property type="term" value="C:membrane"/>
    <property type="evidence" value="ECO:0000318"/>
    <property type="project" value="GO_Central"/>
</dbReference>
<evidence type="ECO:0000313" key="6">
    <source>
        <dbReference type="Proteomes" id="UP000000559"/>
    </source>
</evidence>
<feature type="transmembrane region" description="Helical" evidence="2">
    <location>
        <begin position="419"/>
        <end position="444"/>
    </location>
</feature>
<dbReference type="VEuPathDB" id="FungiDB:C7_03440W_A"/>
<dbReference type="InParanoid" id="A0A1D8PRC1"/>
<name>A0A1D8PRC1_CANAL</name>
<feature type="transmembrane region" description="Helical" evidence="2">
    <location>
        <begin position="380"/>
        <end position="407"/>
    </location>
</feature>
<keyword evidence="2" id="KW-1133">Transmembrane helix</keyword>
<feature type="compositionally biased region" description="Basic and acidic residues" evidence="1">
    <location>
        <begin position="83"/>
        <end position="95"/>
    </location>
</feature>
<keyword evidence="2" id="KW-0812">Transmembrane</keyword>
<dbReference type="CGD" id="CAL0000195196">
    <property type="gene designation" value="SNG4"/>
</dbReference>
<feature type="region of interest" description="Disordered" evidence="1">
    <location>
        <begin position="1"/>
        <end position="32"/>
    </location>
</feature>
<dbReference type="PANTHER" id="PTHR34814">
    <property type="entry name" value="NITROSOGUANIDINE RESISTANCE PROTEIN SNG1"/>
    <property type="match status" value="1"/>
</dbReference>
<keyword evidence="2" id="KW-0472">Membrane</keyword>
<reference evidence="5 6" key="2">
    <citation type="journal article" date="2007" name="Genome Biol.">
        <title>Assembly of the Candida albicans genome into sixteen supercontigs aligned on the eight chromosomes.</title>
        <authorList>
            <person name="van het Hoog M."/>
            <person name="Rast T.J."/>
            <person name="Martchenko M."/>
            <person name="Grindle S."/>
            <person name="Dignard D."/>
            <person name="Hogues H."/>
            <person name="Cuomo C."/>
            <person name="Berriman M."/>
            <person name="Scherer S."/>
            <person name="Magee B.B."/>
            <person name="Whiteway M."/>
            <person name="Chibana H."/>
            <person name="Nantel A."/>
            <person name="Magee P.T."/>
        </authorList>
    </citation>
    <scope>GENOME REANNOTATION</scope>
    <source>
        <strain evidence="6">SC5314 / ATCC MYA-2876</strain>
    </source>
</reference>
<dbReference type="eggNOG" id="ENOG502SSX7">
    <property type="taxonomic scope" value="Eukaryota"/>
</dbReference>
<dbReference type="InterPro" id="IPR022703">
    <property type="entry name" value="DUF3533"/>
</dbReference>
<feature type="transmembrane region" description="Helical" evidence="2">
    <location>
        <begin position="509"/>
        <end position="526"/>
    </location>
</feature>
<reference evidence="5 6" key="1">
    <citation type="journal article" date="2004" name="Proc. Natl. Acad. Sci. U.S.A.">
        <title>The diploid genome sequence of Candida albicans.</title>
        <authorList>
            <person name="Jones T."/>
            <person name="Federspiel N.A."/>
            <person name="Chibana H."/>
            <person name="Dungan J."/>
            <person name="Kalman S."/>
            <person name="Magee B.B."/>
            <person name="Newport G."/>
            <person name="Thorstenson Y.R."/>
            <person name="Agabian N."/>
            <person name="Magee P.T."/>
            <person name="Davis R.W."/>
            <person name="Scherer S."/>
        </authorList>
    </citation>
    <scope>NUCLEOTIDE SEQUENCE [LARGE SCALE GENOMIC DNA]</scope>
    <source>
        <strain evidence="6">SC5314 / ATCC MYA-2876</strain>
    </source>
</reference>
<dbReference type="OrthoDB" id="2140105at2759"/>
<dbReference type="PANTHER" id="PTHR34814:SF1">
    <property type="entry name" value="NITROSOGUANIDINE RESISTANCE PROTEIN SNG1"/>
    <property type="match status" value="1"/>
</dbReference>
<feature type="compositionally biased region" description="Polar residues" evidence="1">
    <location>
        <begin position="69"/>
        <end position="79"/>
    </location>
</feature>
<dbReference type="GeneID" id="3646714"/>
<sequence>MTEATGNSETTTTTPRDRITNSDSVDPLSSESAQFYDAHDALEADGVYATAVQKVQSQRLETEHRQDNVPGTSTTTTVPQGDVKGEKHEDQHDTQSLTIKERDHEYFKMIPQFFFVYLQVFCIFLGFLSMYWGSIYHRDQRYRNVGYLVVNEDSQFQVPNGSGSASSSTVEPYLGNAMLNMLTNNKTIENLGDFQIVNLTDFTQLAKKHNNTILEEVQRQVHHQKYWGAIYIAPNSTQNIYQGFSTGNASYMQNVNQSITVVYETGRHFSALSQYLNRNLNLVSEAWIRDYASSQVYQPILGQLNSTQREYLLSNNQTIAIFTTLPTFNFIDQRPSPSPAVLGPSEIQLIYCLIISFYSYNFSKDIYAYMRKKIKYRSYLFYKFLISQLHAFVLALVYSLMAIAFQIPTSVAFGKSGFLVLWMFIFLYISATGVINEVVVSIILTFGKQQLIAPWMVFNIVANVSTTFAPFVLTPGFFRFGYALPMYNAYEAVKVVFFDTWKGHLGRNLGVLIIWIVVGNVSLLFVSHWSTQRAKKIALAEKQKKKEQQQVDK</sequence>
<evidence type="ECO:0000313" key="5">
    <source>
        <dbReference type="EMBL" id="AOW30687.1"/>
    </source>
</evidence>
<dbReference type="FunCoup" id="A0A1D8PRC1">
    <property type="interactions" value="38"/>
</dbReference>
<proteinExistence type="predicted"/>
<dbReference type="AlphaFoldDB" id="A0A1D8PRC1"/>
<evidence type="ECO:0000256" key="1">
    <source>
        <dbReference type="SAM" id="MobiDB-lite"/>
    </source>
</evidence>
<dbReference type="KEGG" id="cal:CAALFM_C703440WA"/>
<feature type="compositionally biased region" description="Polar residues" evidence="1">
    <location>
        <begin position="21"/>
        <end position="32"/>
    </location>
</feature>
<evidence type="ECO:0000313" key="4">
    <source>
        <dbReference type="CGD" id="CAL0000195196"/>
    </source>
</evidence>
<organism evidence="5 6">
    <name type="scientific">Candida albicans (strain SC5314 / ATCC MYA-2876)</name>
    <name type="common">Yeast</name>
    <dbReference type="NCBI Taxonomy" id="237561"/>
    <lineage>
        <taxon>Eukaryota</taxon>
        <taxon>Fungi</taxon>
        <taxon>Dikarya</taxon>
        <taxon>Ascomycota</taxon>
        <taxon>Saccharomycotina</taxon>
        <taxon>Pichiomycetes</taxon>
        <taxon>Debaryomycetaceae</taxon>
        <taxon>Candida/Lodderomyces clade</taxon>
        <taxon>Candida</taxon>
    </lineage>
</organism>
<evidence type="ECO:0000259" key="3">
    <source>
        <dbReference type="Pfam" id="PF12051"/>
    </source>
</evidence>
<feature type="region of interest" description="Disordered" evidence="1">
    <location>
        <begin position="58"/>
        <end position="95"/>
    </location>
</feature>
<keyword evidence="6" id="KW-1185">Reference proteome</keyword>
<dbReference type="Proteomes" id="UP000000559">
    <property type="component" value="Chromosome 7"/>
</dbReference>
<feature type="transmembrane region" description="Helical" evidence="2">
    <location>
        <begin position="456"/>
        <end position="478"/>
    </location>
</feature>
<accession>A0A1D8PRC1</accession>
<dbReference type="EMBL" id="CP017629">
    <property type="protein sequence ID" value="AOW30687.1"/>
    <property type="molecule type" value="Genomic_DNA"/>
</dbReference>
<dbReference type="RefSeq" id="XP_711672.2">
    <property type="nucleotide sequence ID" value="XM_706580.2"/>
</dbReference>